<dbReference type="InterPro" id="IPR036390">
    <property type="entry name" value="WH_DNA-bd_sf"/>
</dbReference>
<keyword evidence="4" id="KW-0105">Cadmium resistance</keyword>
<evidence type="ECO:0000256" key="4">
    <source>
        <dbReference type="ARBA" id="ARBA00043263"/>
    </source>
</evidence>
<dbReference type="OrthoDB" id="9794330at2"/>
<dbReference type="GeneID" id="96739723"/>
<evidence type="ECO:0000256" key="3">
    <source>
        <dbReference type="ARBA" id="ARBA00023163"/>
    </source>
</evidence>
<dbReference type="InterPro" id="IPR011991">
    <property type="entry name" value="ArsR-like_HTH"/>
</dbReference>
<reference evidence="7 9" key="2">
    <citation type="submission" date="2019-08" db="EMBL/GenBank/DDBJ databases">
        <title>Bacillus genomes from the desert of Cuatro Cienegas, Coahuila.</title>
        <authorList>
            <person name="Olmedo-Alvarez G."/>
        </authorList>
    </citation>
    <scope>NUCLEOTIDE SEQUENCE [LARGE SCALE GENOMIC DNA]</scope>
    <source>
        <strain evidence="7 9">CH98b_3T</strain>
    </source>
</reference>
<dbReference type="PANTHER" id="PTHR43132:SF6">
    <property type="entry name" value="HTH-TYPE TRANSCRIPTIONAL REPRESSOR CZRA"/>
    <property type="match status" value="1"/>
</dbReference>
<proteinExistence type="predicted"/>
<dbReference type="InterPro" id="IPR051011">
    <property type="entry name" value="Metal_resp_trans_reg"/>
</dbReference>
<dbReference type="AlphaFoldDB" id="A0A1Y0CPV8"/>
<dbReference type="Gene3D" id="1.10.10.10">
    <property type="entry name" value="Winged helix-like DNA-binding domain superfamily/Winged helix DNA-binding domain"/>
    <property type="match status" value="1"/>
</dbReference>
<accession>A0A1Y0CPV8</accession>
<reference evidence="6 8" key="1">
    <citation type="submission" date="2017-04" db="EMBL/GenBank/DDBJ databases">
        <title>Complete Genome Sequence of the Bacillus horikoshii 20a strain from Cuatro Cienegas, Coahuila, Mexico.</title>
        <authorList>
            <person name="Zarza E."/>
            <person name="Alcaraz L.D."/>
            <person name="Aguilar-Salinas B."/>
            <person name="Islas A."/>
            <person name="Olmedo-Alvarez G."/>
        </authorList>
    </citation>
    <scope>NUCLEOTIDE SEQUENCE [LARGE SCALE GENOMIC DNA]</scope>
    <source>
        <strain evidence="6 8">20a</strain>
    </source>
</reference>
<gene>
    <name evidence="6" type="ORF">B4U37_14990</name>
    <name evidence="7" type="ORF">FZC75_00310</name>
</gene>
<dbReference type="GO" id="GO:0046686">
    <property type="term" value="P:response to cadmium ion"/>
    <property type="evidence" value="ECO:0007669"/>
    <property type="project" value="UniProtKB-KW"/>
</dbReference>
<dbReference type="InterPro" id="IPR001845">
    <property type="entry name" value="HTH_ArsR_DNA-bd_dom"/>
</dbReference>
<evidence type="ECO:0000313" key="9">
    <source>
        <dbReference type="Proteomes" id="UP000324517"/>
    </source>
</evidence>
<dbReference type="SMART" id="SM00418">
    <property type="entry name" value="HTH_ARSR"/>
    <property type="match status" value="1"/>
</dbReference>
<dbReference type="GO" id="GO:0003677">
    <property type="term" value="F:DNA binding"/>
    <property type="evidence" value="ECO:0007669"/>
    <property type="project" value="UniProtKB-KW"/>
</dbReference>
<keyword evidence="8" id="KW-1185">Reference proteome</keyword>
<dbReference type="InterPro" id="IPR036388">
    <property type="entry name" value="WH-like_DNA-bd_sf"/>
</dbReference>
<dbReference type="SUPFAM" id="SSF46785">
    <property type="entry name" value="Winged helix' DNA-binding domain"/>
    <property type="match status" value="1"/>
</dbReference>
<dbReference type="NCBIfam" id="NF033788">
    <property type="entry name" value="HTH_metalloreg"/>
    <property type="match status" value="1"/>
</dbReference>
<protein>
    <submittedName>
        <fullName evidence="6 7">Transcriptional regulator</fullName>
    </submittedName>
</protein>
<dbReference type="InterPro" id="IPR018334">
    <property type="entry name" value="ArsR_HTH"/>
</dbReference>
<dbReference type="GO" id="GO:0003700">
    <property type="term" value="F:DNA-binding transcription factor activity"/>
    <property type="evidence" value="ECO:0007669"/>
    <property type="project" value="InterPro"/>
</dbReference>
<keyword evidence="1" id="KW-0805">Transcription regulation</keyword>
<sequence length="131" mass="14900">MSTKSSSEVLTEQQCQEECANETKVKNVKKQIDETMTNDVAKIYRALSDPTRLKIAQALNLAKELCVHDVATITDSTVATASHHLRLLRDLGLAKFRKEGKLVYYSLDDDHVRQLIDIAFTHQKEVKTREK</sequence>
<dbReference type="Pfam" id="PF01022">
    <property type="entry name" value="HTH_5"/>
    <property type="match status" value="1"/>
</dbReference>
<organism evidence="7 9">
    <name type="scientific">Sutcliffiella horikoshii</name>
    <dbReference type="NCBI Taxonomy" id="79883"/>
    <lineage>
        <taxon>Bacteria</taxon>
        <taxon>Bacillati</taxon>
        <taxon>Bacillota</taxon>
        <taxon>Bacilli</taxon>
        <taxon>Bacillales</taxon>
        <taxon>Bacillaceae</taxon>
        <taxon>Sutcliffiella</taxon>
    </lineage>
</organism>
<dbReference type="Proteomes" id="UP000324517">
    <property type="component" value="Unassembled WGS sequence"/>
</dbReference>
<dbReference type="PROSITE" id="PS00846">
    <property type="entry name" value="HTH_ARSR_1"/>
    <property type="match status" value="1"/>
</dbReference>
<feature type="domain" description="HTH arsR-type" evidence="5">
    <location>
        <begin position="32"/>
        <end position="127"/>
    </location>
</feature>
<dbReference type="RefSeq" id="WP_010194584.1">
    <property type="nucleotide sequence ID" value="NZ_CP020880.1"/>
</dbReference>
<evidence type="ECO:0000256" key="2">
    <source>
        <dbReference type="ARBA" id="ARBA00023125"/>
    </source>
</evidence>
<dbReference type="EMBL" id="VTET01000001">
    <property type="protein sequence ID" value="TYS74190.1"/>
    <property type="molecule type" value="Genomic_DNA"/>
</dbReference>
<name>A0A1Y0CPV8_9BACI</name>
<dbReference type="KEGG" id="bhk:B4U37_14990"/>
<evidence type="ECO:0000313" key="8">
    <source>
        <dbReference type="Proteomes" id="UP000195573"/>
    </source>
</evidence>
<dbReference type="EMBL" id="CP020880">
    <property type="protein sequence ID" value="ART77272.1"/>
    <property type="molecule type" value="Genomic_DNA"/>
</dbReference>
<evidence type="ECO:0000259" key="5">
    <source>
        <dbReference type="PROSITE" id="PS50987"/>
    </source>
</evidence>
<evidence type="ECO:0000256" key="1">
    <source>
        <dbReference type="ARBA" id="ARBA00023015"/>
    </source>
</evidence>
<keyword evidence="2" id="KW-0238">DNA-binding</keyword>
<keyword evidence="3" id="KW-0804">Transcription</keyword>
<dbReference type="CDD" id="cd00090">
    <property type="entry name" value="HTH_ARSR"/>
    <property type="match status" value="1"/>
</dbReference>
<dbReference type="Proteomes" id="UP000195573">
    <property type="component" value="Chromosome"/>
</dbReference>
<dbReference type="PANTHER" id="PTHR43132">
    <property type="entry name" value="ARSENICAL RESISTANCE OPERON REPRESSOR ARSR-RELATED"/>
    <property type="match status" value="1"/>
</dbReference>
<evidence type="ECO:0000313" key="6">
    <source>
        <dbReference type="EMBL" id="ART77272.1"/>
    </source>
</evidence>
<dbReference type="PROSITE" id="PS50987">
    <property type="entry name" value="HTH_ARSR_2"/>
    <property type="match status" value="1"/>
</dbReference>
<evidence type="ECO:0000313" key="7">
    <source>
        <dbReference type="EMBL" id="TYS74190.1"/>
    </source>
</evidence>
<dbReference type="PRINTS" id="PR00778">
    <property type="entry name" value="HTHARSR"/>
</dbReference>